<dbReference type="SUPFAM" id="SSF51445">
    <property type="entry name" value="(Trans)glycosidases"/>
    <property type="match status" value="1"/>
</dbReference>
<dbReference type="GO" id="GO:0051017">
    <property type="term" value="P:actin filament bundle assembly"/>
    <property type="evidence" value="ECO:0000318"/>
    <property type="project" value="GO_Central"/>
</dbReference>
<evidence type="ECO:0000313" key="8">
    <source>
        <dbReference type="EMBL" id="EFJ05173.1"/>
    </source>
</evidence>
<feature type="chain" id="PRO_5003123514" evidence="5">
    <location>
        <begin position="19"/>
        <end position="315"/>
    </location>
</feature>
<evidence type="ECO:0000256" key="3">
    <source>
        <dbReference type="ARBA" id="ARBA00023295"/>
    </source>
</evidence>
<dbReference type="InterPro" id="IPR010431">
    <property type="entry name" value="Fascin"/>
</dbReference>
<feature type="domain" description="Glycoside hydrolase family 5" evidence="6">
    <location>
        <begin position="212"/>
        <end position="297"/>
    </location>
</feature>
<dbReference type="SUPFAM" id="SSF50405">
    <property type="entry name" value="Actin-crosslinking proteins"/>
    <property type="match status" value="1"/>
</dbReference>
<comment type="similarity">
    <text evidence="1 4">Belongs to the glycosyl hydrolase 5 (cellulase A) family.</text>
</comment>
<sequence>MLLSILVVATVQQGLAAASPPNIRAVNLGGWLVIEGWMTMSLFDKIPNNNDLLDGTQILLKSLKLGKYVSAENSGGGKMVVNRQNPSSWETFKLWRVSSNRFYLRVSNNMFVSALNGGGSTVDSTKDTPKEWETFKIVRNKSLVHIKTFNGRYLQAKDESQLTADYSGEPGWDNNNPAVFIMTVNTALRGEFQLANAYSRAPQQVFDRHRNNFITEGDFQFLASKGINAVRIPVGWWIAYDPNPPKPFVGGSMKALDNAFTWASKHNIKVIIDLHAAPGSQNPEDHSASRDGVSTWRQEENIAQTLEVIDVLASK</sequence>
<proteinExistence type="inferred from homology"/>
<organism evidence="9">
    <name type="scientific">Selaginella moellendorffii</name>
    <name type="common">Spikemoss</name>
    <dbReference type="NCBI Taxonomy" id="88036"/>
    <lineage>
        <taxon>Eukaryota</taxon>
        <taxon>Viridiplantae</taxon>
        <taxon>Streptophyta</taxon>
        <taxon>Embryophyta</taxon>
        <taxon>Tracheophyta</taxon>
        <taxon>Lycopodiopsida</taxon>
        <taxon>Selaginellales</taxon>
        <taxon>Selaginellaceae</taxon>
        <taxon>Selaginella</taxon>
    </lineage>
</organism>
<dbReference type="InParanoid" id="D8TDU5"/>
<evidence type="ECO:0000313" key="9">
    <source>
        <dbReference type="Proteomes" id="UP000001514"/>
    </source>
</evidence>
<keyword evidence="3 4" id="KW-0326">Glycosidase</keyword>
<dbReference type="GO" id="GO:0005737">
    <property type="term" value="C:cytoplasm"/>
    <property type="evidence" value="ECO:0000318"/>
    <property type="project" value="GO_Central"/>
</dbReference>
<keyword evidence="5" id="KW-0732">Signal</keyword>
<dbReference type="InterPro" id="IPR008999">
    <property type="entry name" value="Actin-crosslinking"/>
</dbReference>
<dbReference type="HOGENOM" id="CLU_004624_3_0_1"/>
<dbReference type="Pfam" id="PF00150">
    <property type="entry name" value="Cellulase"/>
    <property type="match status" value="1"/>
</dbReference>
<feature type="domain" description="DUF7910" evidence="7">
    <location>
        <begin position="49"/>
        <end position="184"/>
    </location>
</feature>
<dbReference type="OMA" id="SQNGFAH"/>
<dbReference type="InterPro" id="IPR057232">
    <property type="entry name" value="DUF7910"/>
</dbReference>
<dbReference type="InterPro" id="IPR017853">
    <property type="entry name" value="GH"/>
</dbReference>
<keyword evidence="9" id="KW-1185">Reference proteome</keyword>
<dbReference type="Gramene" id="EFJ05173">
    <property type="protein sequence ID" value="EFJ05173"/>
    <property type="gene ID" value="SELMODRAFT_137508"/>
</dbReference>
<dbReference type="PANTHER" id="PTHR10551">
    <property type="entry name" value="FASCIN"/>
    <property type="match status" value="1"/>
</dbReference>
<evidence type="ECO:0000256" key="1">
    <source>
        <dbReference type="ARBA" id="ARBA00005641"/>
    </source>
</evidence>
<reference evidence="8 9" key="1">
    <citation type="journal article" date="2011" name="Science">
        <title>The Selaginella genome identifies genetic changes associated with the evolution of vascular plants.</title>
        <authorList>
            <person name="Banks J.A."/>
            <person name="Nishiyama T."/>
            <person name="Hasebe M."/>
            <person name="Bowman J.L."/>
            <person name="Gribskov M."/>
            <person name="dePamphilis C."/>
            <person name="Albert V.A."/>
            <person name="Aono N."/>
            <person name="Aoyama T."/>
            <person name="Ambrose B.A."/>
            <person name="Ashton N.W."/>
            <person name="Axtell M.J."/>
            <person name="Barker E."/>
            <person name="Barker M.S."/>
            <person name="Bennetzen J.L."/>
            <person name="Bonawitz N.D."/>
            <person name="Chapple C."/>
            <person name="Cheng C."/>
            <person name="Correa L.G."/>
            <person name="Dacre M."/>
            <person name="DeBarry J."/>
            <person name="Dreyer I."/>
            <person name="Elias M."/>
            <person name="Engstrom E.M."/>
            <person name="Estelle M."/>
            <person name="Feng L."/>
            <person name="Finet C."/>
            <person name="Floyd S.K."/>
            <person name="Frommer W.B."/>
            <person name="Fujita T."/>
            <person name="Gramzow L."/>
            <person name="Gutensohn M."/>
            <person name="Harholt J."/>
            <person name="Hattori M."/>
            <person name="Heyl A."/>
            <person name="Hirai T."/>
            <person name="Hiwatashi Y."/>
            <person name="Ishikawa M."/>
            <person name="Iwata M."/>
            <person name="Karol K.G."/>
            <person name="Koehler B."/>
            <person name="Kolukisaoglu U."/>
            <person name="Kubo M."/>
            <person name="Kurata T."/>
            <person name="Lalonde S."/>
            <person name="Li K."/>
            <person name="Li Y."/>
            <person name="Litt A."/>
            <person name="Lyons E."/>
            <person name="Manning G."/>
            <person name="Maruyama T."/>
            <person name="Michael T.P."/>
            <person name="Mikami K."/>
            <person name="Miyazaki S."/>
            <person name="Morinaga S."/>
            <person name="Murata T."/>
            <person name="Mueller-Roeber B."/>
            <person name="Nelson D.R."/>
            <person name="Obara M."/>
            <person name="Oguri Y."/>
            <person name="Olmstead R.G."/>
            <person name="Onodera N."/>
            <person name="Petersen B.L."/>
            <person name="Pils B."/>
            <person name="Prigge M."/>
            <person name="Rensing S.A."/>
            <person name="Riano-Pachon D.M."/>
            <person name="Roberts A.W."/>
            <person name="Sato Y."/>
            <person name="Scheller H.V."/>
            <person name="Schulz B."/>
            <person name="Schulz C."/>
            <person name="Shakirov E.V."/>
            <person name="Shibagaki N."/>
            <person name="Shinohara N."/>
            <person name="Shippen D.E."/>
            <person name="Soerensen I."/>
            <person name="Sotooka R."/>
            <person name="Sugimoto N."/>
            <person name="Sugita M."/>
            <person name="Sumikawa N."/>
            <person name="Tanurdzic M."/>
            <person name="Theissen G."/>
            <person name="Ulvskov P."/>
            <person name="Wakazuki S."/>
            <person name="Weng J.K."/>
            <person name="Willats W.W."/>
            <person name="Wipf D."/>
            <person name="Wolf P.G."/>
            <person name="Yang L."/>
            <person name="Zimmer A.D."/>
            <person name="Zhu Q."/>
            <person name="Mitros T."/>
            <person name="Hellsten U."/>
            <person name="Loque D."/>
            <person name="Otillar R."/>
            <person name="Salamov A."/>
            <person name="Schmutz J."/>
            <person name="Shapiro H."/>
            <person name="Lindquist E."/>
            <person name="Lucas S."/>
            <person name="Rokhsar D."/>
            <person name="Grigoriev I.V."/>
        </authorList>
    </citation>
    <scope>NUCLEOTIDE SEQUENCE [LARGE SCALE GENOMIC DNA]</scope>
</reference>
<dbReference type="InterPro" id="IPR001547">
    <property type="entry name" value="Glyco_hydro_5"/>
</dbReference>
<dbReference type="Pfam" id="PF25490">
    <property type="entry name" value="DUF7910"/>
    <property type="match status" value="1"/>
</dbReference>
<dbReference type="Gene3D" id="3.20.20.80">
    <property type="entry name" value="Glycosidases"/>
    <property type="match status" value="1"/>
</dbReference>
<dbReference type="GO" id="GO:0016477">
    <property type="term" value="P:cell migration"/>
    <property type="evidence" value="ECO:0000318"/>
    <property type="project" value="GO_Central"/>
</dbReference>
<dbReference type="KEGG" id="smo:SELMODRAFT_137508"/>
<protein>
    <submittedName>
        <fullName evidence="8">Uncharacterized protein</fullName>
    </submittedName>
</protein>
<dbReference type="OrthoDB" id="62120at2759"/>
<evidence type="ECO:0000259" key="6">
    <source>
        <dbReference type="Pfam" id="PF00150"/>
    </source>
</evidence>
<evidence type="ECO:0000259" key="7">
    <source>
        <dbReference type="Pfam" id="PF25490"/>
    </source>
</evidence>
<dbReference type="PANTHER" id="PTHR10551:SF9">
    <property type="entry name" value="FASCIN-2"/>
    <property type="match status" value="1"/>
</dbReference>
<dbReference type="EMBL" id="GL377734">
    <property type="protein sequence ID" value="EFJ05173.1"/>
    <property type="molecule type" value="Genomic_DNA"/>
</dbReference>
<feature type="signal peptide" evidence="5">
    <location>
        <begin position="1"/>
        <end position="18"/>
    </location>
</feature>
<name>D8TDU5_SELML</name>
<dbReference type="Gene3D" id="2.80.10.50">
    <property type="match status" value="1"/>
</dbReference>
<accession>D8TDU5</accession>
<gene>
    <name evidence="8" type="ORF">SELMODRAFT_137508</name>
</gene>
<dbReference type="Proteomes" id="UP000001514">
    <property type="component" value="Unassembled WGS sequence"/>
</dbReference>
<dbReference type="STRING" id="88036.D8TDU5"/>
<dbReference type="GO" id="GO:0000272">
    <property type="term" value="P:polysaccharide catabolic process"/>
    <property type="evidence" value="ECO:0007669"/>
    <property type="project" value="InterPro"/>
</dbReference>
<dbReference type="GO" id="GO:0015629">
    <property type="term" value="C:actin cytoskeleton"/>
    <property type="evidence" value="ECO:0000318"/>
    <property type="project" value="GO_Central"/>
</dbReference>
<dbReference type="AlphaFoldDB" id="D8TDU5"/>
<dbReference type="eggNOG" id="ENOG502QPYU">
    <property type="taxonomic scope" value="Eukaryota"/>
</dbReference>
<dbReference type="GO" id="GO:0007163">
    <property type="term" value="P:establishment or maintenance of cell polarity"/>
    <property type="evidence" value="ECO:0000318"/>
    <property type="project" value="GO_Central"/>
</dbReference>
<evidence type="ECO:0000256" key="4">
    <source>
        <dbReference type="RuleBase" id="RU361153"/>
    </source>
</evidence>
<dbReference type="GO" id="GO:0051015">
    <property type="term" value="F:actin filament binding"/>
    <property type="evidence" value="ECO:0000318"/>
    <property type="project" value="GO_Central"/>
</dbReference>
<keyword evidence="2 4" id="KW-0378">Hydrolase</keyword>
<evidence type="ECO:0000256" key="2">
    <source>
        <dbReference type="ARBA" id="ARBA00022801"/>
    </source>
</evidence>
<dbReference type="GO" id="GO:0004553">
    <property type="term" value="F:hydrolase activity, hydrolyzing O-glycosyl compounds"/>
    <property type="evidence" value="ECO:0007669"/>
    <property type="project" value="InterPro"/>
</dbReference>
<evidence type="ECO:0000256" key="5">
    <source>
        <dbReference type="SAM" id="SignalP"/>
    </source>
</evidence>
<dbReference type="CDD" id="cd00257">
    <property type="entry name" value="beta-trefoil_FSCN-like"/>
    <property type="match status" value="1"/>
</dbReference>